<dbReference type="Proteomes" id="UP000583929">
    <property type="component" value="Unassembled WGS sequence"/>
</dbReference>
<evidence type="ECO:0000313" key="1">
    <source>
        <dbReference type="EMBL" id="KAF4381309.1"/>
    </source>
</evidence>
<reference evidence="3 4" key="1">
    <citation type="journal article" date="2020" name="bioRxiv">
        <title>Sequence and annotation of 42 cannabis genomes reveals extensive copy number variation in cannabinoid synthesis and pathogen resistance genes.</title>
        <authorList>
            <person name="Mckernan K.J."/>
            <person name="Helbert Y."/>
            <person name="Kane L.T."/>
            <person name="Ebling H."/>
            <person name="Zhang L."/>
            <person name="Liu B."/>
            <person name="Eaton Z."/>
            <person name="Mclaughlin S."/>
            <person name="Kingan S."/>
            <person name="Baybayan P."/>
            <person name="Concepcion G."/>
            <person name="Jordan M."/>
            <person name="Riva A."/>
            <person name="Barbazuk W."/>
            <person name="Harkins T."/>
        </authorList>
    </citation>
    <scope>NUCLEOTIDE SEQUENCE [LARGE SCALE GENOMIC DNA]</scope>
    <source>
        <strain evidence="3 4">cv. Jamaican Lion 4</strain>
        <strain evidence="2">Father</strain>
        <strain evidence="1">Mother</strain>
        <tissue evidence="2">Leaf</tissue>
    </source>
</reference>
<dbReference type="EMBL" id="JAATIQ010000027">
    <property type="protein sequence ID" value="KAF4398258.1"/>
    <property type="molecule type" value="Genomic_DNA"/>
</dbReference>
<dbReference type="EMBL" id="JAATIP010000062">
    <property type="protein sequence ID" value="KAF4381309.1"/>
    <property type="molecule type" value="Genomic_DNA"/>
</dbReference>
<comment type="caution">
    <text evidence="2">The sequence shown here is derived from an EMBL/GenBank/DDBJ whole genome shotgun (WGS) entry which is preliminary data.</text>
</comment>
<evidence type="ECO:0000313" key="2">
    <source>
        <dbReference type="EMBL" id="KAF4398258.1"/>
    </source>
</evidence>
<evidence type="ECO:0000313" key="3">
    <source>
        <dbReference type="Proteomes" id="UP000525078"/>
    </source>
</evidence>
<dbReference type="AlphaFoldDB" id="A0A7J6HU82"/>
<dbReference type="Proteomes" id="UP000525078">
    <property type="component" value="Unassembled WGS sequence"/>
</dbReference>
<organism evidence="2 4">
    <name type="scientific">Cannabis sativa</name>
    <name type="common">Hemp</name>
    <name type="synonym">Marijuana</name>
    <dbReference type="NCBI Taxonomy" id="3483"/>
    <lineage>
        <taxon>Eukaryota</taxon>
        <taxon>Viridiplantae</taxon>
        <taxon>Streptophyta</taxon>
        <taxon>Embryophyta</taxon>
        <taxon>Tracheophyta</taxon>
        <taxon>Spermatophyta</taxon>
        <taxon>Magnoliopsida</taxon>
        <taxon>eudicotyledons</taxon>
        <taxon>Gunneridae</taxon>
        <taxon>Pentapetalae</taxon>
        <taxon>rosids</taxon>
        <taxon>fabids</taxon>
        <taxon>Rosales</taxon>
        <taxon>Cannabaceae</taxon>
        <taxon>Cannabis</taxon>
    </lineage>
</organism>
<accession>A0A7J6HU82</accession>
<gene>
    <name evidence="1" type="ORF">F8388_016265</name>
    <name evidence="2" type="ORF">G4B88_007537</name>
</gene>
<name>A0A7J6HU82_CANSA</name>
<protein>
    <submittedName>
        <fullName evidence="2">Uncharacterized protein</fullName>
    </submittedName>
</protein>
<keyword evidence="4" id="KW-1185">Reference proteome</keyword>
<proteinExistence type="predicted"/>
<sequence length="109" mass="12161">MAIVLGVPVVDYPEKYLGLPCYTRQQAVAQRWTKPTPRIFELICDAANYNVSKFSGAGVIIRDTNGAVHALSTWSWSSLFEPNIVEAFKSIPAWYSVLAVFESYCVNVI</sequence>
<evidence type="ECO:0000313" key="4">
    <source>
        <dbReference type="Proteomes" id="UP000583929"/>
    </source>
</evidence>